<evidence type="ECO:0000259" key="2">
    <source>
        <dbReference type="Pfam" id="PF24709"/>
    </source>
</evidence>
<dbReference type="STRING" id="140314.SAMN04488076_10772"/>
<name>A0A143YWR9_9LACT</name>
<dbReference type="Proteomes" id="UP000242754">
    <property type="component" value="Unassembled WGS sequence"/>
</dbReference>
<dbReference type="InterPro" id="IPR056087">
    <property type="entry name" value="DUF7670"/>
</dbReference>
<proteinExistence type="predicted"/>
<feature type="domain" description="DUF7670" evidence="2">
    <location>
        <begin position="1"/>
        <end position="124"/>
    </location>
</feature>
<keyword evidence="4" id="KW-1185">Reference proteome</keyword>
<evidence type="ECO:0000313" key="4">
    <source>
        <dbReference type="Proteomes" id="UP000242754"/>
    </source>
</evidence>
<accession>A0A143YWR9</accession>
<dbReference type="OrthoDB" id="1122528at2"/>
<evidence type="ECO:0000256" key="1">
    <source>
        <dbReference type="SAM" id="Phobius"/>
    </source>
</evidence>
<evidence type="ECO:0000313" key="3">
    <source>
        <dbReference type="EMBL" id="CZQ99399.1"/>
    </source>
</evidence>
<organism evidence="3 4">
    <name type="scientific">Trichococcus palustris</name>
    <dbReference type="NCBI Taxonomy" id="140314"/>
    <lineage>
        <taxon>Bacteria</taxon>
        <taxon>Bacillati</taxon>
        <taxon>Bacillota</taxon>
        <taxon>Bacilli</taxon>
        <taxon>Lactobacillales</taxon>
        <taxon>Carnobacteriaceae</taxon>
        <taxon>Trichococcus</taxon>
    </lineage>
</organism>
<keyword evidence="1" id="KW-0812">Transmembrane</keyword>
<feature type="transmembrane region" description="Helical" evidence="1">
    <location>
        <begin position="7"/>
        <end position="28"/>
    </location>
</feature>
<feature type="transmembrane region" description="Helical" evidence="1">
    <location>
        <begin position="40"/>
        <end position="62"/>
    </location>
</feature>
<keyword evidence="1" id="KW-0472">Membrane</keyword>
<protein>
    <recommendedName>
        <fullName evidence="2">DUF7670 domain-containing protein</fullName>
    </recommendedName>
</protein>
<dbReference type="RefSeq" id="WP_087033919.1">
    <property type="nucleotide sequence ID" value="NZ_FJNE01000008.1"/>
</dbReference>
<gene>
    <name evidence="3" type="ORF">Tpal_2366</name>
</gene>
<dbReference type="Pfam" id="PF24709">
    <property type="entry name" value="DUF7670"/>
    <property type="match status" value="1"/>
</dbReference>
<reference evidence="3 4" key="1">
    <citation type="submission" date="2016-02" db="EMBL/GenBank/DDBJ databases">
        <authorList>
            <person name="Wen L."/>
            <person name="He K."/>
            <person name="Yang H."/>
        </authorList>
    </citation>
    <scope>NUCLEOTIDE SEQUENCE [LARGE SCALE GENOMIC DNA]</scope>
    <source>
        <strain evidence="3">Trichococcus palustris</strain>
    </source>
</reference>
<feature type="transmembrane region" description="Helical" evidence="1">
    <location>
        <begin position="69"/>
        <end position="88"/>
    </location>
</feature>
<sequence>MKKTSKLVYWTPRVLSILFICFLAMFSLDVIQPGLSFGQILIGLIMHNIPVFILIAILTIAWRKEIVGAIGFIGAGLLYIGFMTFNLVNGWPWSRVLISILVIAGPAFLVGILFFMNWRNRKNNIS</sequence>
<dbReference type="EMBL" id="FJNE01000008">
    <property type="protein sequence ID" value="CZQ99399.1"/>
    <property type="molecule type" value="Genomic_DNA"/>
</dbReference>
<dbReference type="AlphaFoldDB" id="A0A143YWR9"/>
<feature type="transmembrane region" description="Helical" evidence="1">
    <location>
        <begin position="94"/>
        <end position="116"/>
    </location>
</feature>
<keyword evidence="1" id="KW-1133">Transmembrane helix</keyword>